<sequence>MPRFRSLAPLAFLLVAAPILAAPKPAVKSEVKPETAASKDSPLAALPFRNLGPAVTSGRVGDIAIDARKPDTWYVAAASGGVWKSLNGGTTWTPIFDKENSFSIGCITIDPRDPLTVWVGTGENNSQRSVAYGDGVYRSLDGGKTWENMGLKTSEHIAKILVDPRDSRVVFVASQGPLWKEGGERGLYKSTDGGKTWKAVLTVDAHTGVTDVLMDPRNPDVMYAASYQRRRHVWGMVDGGPGAGIHKSLDGGQTWTRLKEGLPKEDMGRIGLAIPEGEPDMVYATIEAANKAGGFFRSTDGGRNWERRNEMVSGSAQYYQELFCDPKDPKRVYSMDTWMQVTEDGGKTWRRVGETHKHVDNHALWIDPANTDHLISGCDGGVYESRDRGATWEFKANLPIIQYYRVAVDNARPFYTIYGGTQDNYSMGGPSRTRNLHGATNYDWFVTQGGDGFYSQADPEDPDTVYSESQYGGLARFDRRTGERVELQPQPAPGEEPYRWNWDAPLLLSPHNSKRLYFAAQKLFRSDDRGNNWTAVSPDLTRKIDRSRLKIMDKVQSVDAVARNASTSFFGNIVAFTESPKVEGLLYAGTDDGLIQISEDGGKAWRKAERFPGVPDLTYVACLSASPHQADTVYAAFNNHKNGDFKPYLMRSRDRGRSWEALAGGLPERGSVHTVREDPARAGLLYCGTEFGLFFSLDAGKSWSKFKDLPTIAVKDLAIQAREGDLVVATFGRGFYVLDDLTALREARAEHLEQEAHLFGLRPALAYVPAVPFGGPGKSFQGEALFLAPNPPFGAVFTYHVKTEPKTLKKQRQAQEKEAVKAGQDPAIPSWDALRAEDRELAPAAVLTIAAADGQVVRRITGKAEKGLHRVAWDLRFPNPAPVRLKVPGERDPWDYGAHGALAAPGRYQATLAFQVDGVLKPVAGPVAFEVKPLDADRLSPAQWAEFSAFCARMGETQRAAMAASERLTETQNRLDHVRKALLEATAVDPTLLARARTLHGELKDLRSLLSGDATVASRQEPTAPGVLGRVGEVTGSVWATTQLPTGTQRQNLAWAEEGLKAFQGRFDAASGLLKALEDALEAAKAPYTPGRNSR</sequence>
<dbReference type="EMBL" id="AP027079">
    <property type="protein sequence ID" value="BDU69657.1"/>
    <property type="molecule type" value="Genomic_DNA"/>
</dbReference>
<name>A0ABM8DRL0_9BACT</name>
<reference evidence="5" key="1">
    <citation type="journal article" date="2023" name="Int. J. Syst. Evol. Microbiol.">
        <title>Mesoterricola silvestris gen. nov., sp. nov., Mesoterricola sediminis sp. nov., Geothrix oryzae sp. nov., Geothrix edaphica sp. nov., Geothrix rubra sp. nov., and Geothrix limicola sp. nov., six novel members of Acidobacteriota isolated from soils.</title>
        <authorList>
            <person name="Itoh H."/>
            <person name="Sugisawa Y."/>
            <person name="Mise K."/>
            <person name="Xu Z."/>
            <person name="Kuniyasu M."/>
            <person name="Ushijima N."/>
            <person name="Kawano K."/>
            <person name="Kobayashi E."/>
            <person name="Shiratori Y."/>
            <person name="Masuda Y."/>
            <person name="Senoo K."/>
        </authorList>
    </citation>
    <scope>NUCLEOTIDE SEQUENCE [LARGE SCALE GENOMIC DNA]</scope>
    <source>
        <strain evidence="5">Red222</strain>
    </source>
</reference>
<dbReference type="Gene3D" id="2.130.10.10">
    <property type="entry name" value="YVTN repeat-like/Quinoprotein amine dehydrogenase"/>
    <property type="match status" value="5"/>
</dbReference>
<dbReference type="PANTHER" id="PTHR43739:SF5">
    <property type="entry name" value="EXO-ALPHA-SIALIDASE"/>
    <property type="match status" value="1"/>
</dbReference>
<proteinExistence type="predicted"/>
<dbReference type="InterPro" id="IPR052025">
    <property type="entry name" value="Xyloglucanase_GH74"/>
</dbReference>
<evidence type="ECO:0000313" key="5">
    <source>
        <dbReference type="Proteomes" id="UP001242010"/>
    </source>
</evidence>
<protein>
    <recommendedName>
        <fullName evidence="3">Sortilin N-terminal domain-containing protein</fullName>
    </recommendedName>
</protein>
<feature type="chain" id="PRO_5046569650" description="Sortilin N-terminal domain-containing protein" evidence="2">
    <location>
        <begin position="22"/>
        <end position="1095"/>
    </location>
</feature>
<evidence type="ECO:0000256" key="1">
    <source>
        <dbReference type="ARBA" id="ARBA00022737"/>
    </source>
</evidence>
<dbReference type="InterPro" id="IPR031778">
    <property type="entry name" value="Sortilin_N"/>
</dbReference>
<dbReference type="CDD" id="cd15482">
    <property type="entry name" value="Sialidase_non-viral"/>
    <property type="match status" value="2"/>
</dbReference>
<dbReference type="Pfam" id="PF15902">
    <property type="entry name" value="Sortilin-Vps10"/>
    <property type="match status" value="1"/>
</dbReference>
<evidence type="ECO:0000313" key="4">
    <source>
        <dbReference type="EMBL" id="BDU69657.1"/>
    </source>
</evidence>
<dbReference type="PANTHER" id="PTHR43739">
    <property type="entry name" value="XYLOGLUCANASE (EUROFUNG)"/>
    <property type="match status" value="1"/>
</dbReference>
<organism evidence="4 5">
    <name type="scientific">Geothrix oryzae</name>
    <dbReference type="NCBI Taxonomy" id="2927975"/>
    <lineage>
        <taxon>Bacteria</taxon>
        <taxon>Pseudomonadati</taxon>
        <taxon>Acidobacteriota</taxon>
        <taxon>Holophagae</taxon>
        <taxon>Holophagales</taxon>
        <taxon>Holophagaceae</taxon>
        <taxon>Geothrix</taxon>
    </lineage>
</organism>
<dbReference type="SUPFAM" id="SSF50939">
    <property type="entry name" value="Sialidases"/>
    <property type="match status" value="2"/>
</dbReference>
<evidence type="ECO:0000259" key="3">
    <source>
        <dbReference type="Pfam" id="PF15902"/>
    </source>
</evidence>
<gene>
    <name evidence="4" type="ORF">GETHOR_17580</name>
</gene>
<keyword evidence="2" id="KW-0732">Signal</keyword>
<keyword evidence="5" id="KW-1185">Reference proteome</keyword>
<accession>A0ABM8DRL0</accession>
<dbReference type="InterPro" id="IPR015943">
    <property type="entry name" value="WD40/YVTN_repeat-like_dom_sf"/>
</dbReference>
<keyword evidence="1" id="KW-0677">Repeat</keyword>
<feature type="domain" description="Sortilin N-terminal" evidence="3">
    <location>
        <begin position="136"/>
        <end position="262"/>
    </location>
</feature>
<dbReference type="RefSeq" id="WP_286353380.1">
    <property type="nucleotide sequence ID" value="NZ_AP027079.1"/>
</dbReference>
<evidence type="ECO:0000256" key="2">
    <source>
        <dbReference type="SAM" id="SignalP"/>
    </source>
</evidence>
<dbReference type="InterPro" id="IPR036278">
    <property type="entry name" value="Sialidase_sf"/>
</dbReference>
<dbReference type="Proteomes" id="UP001242010">
    <property type="component" value="Chromosome"/>
</dbReference>
<feature type="signal peptide" evidence="2">
    <location>
        <begin position="1"/>
        <end position="21"/>
    </location>
</feature>